<sequence>MYRALYRKWRPRTFEDVVGQQGIVAALKNQIATGRVGHAYLFTGTRGTGKTTCAKIFAKAVNCQDKTSPDPCGVCQICKGIDDGSILDVVEIDAASNNGVDNIRDLRDETAYTPSACAYKVYIIDEVHMLSIAAFNALLKIMEEPPSHVIFILATTEIHKVPATILSRCQRYDFGRIKPEDIAARVSYVATQEQLELTEGAAALIARLADGALRDALSILDTCAGVSTQIDEELVRRMAGVTDRSYLFRISDALHNKNATEALAEVAQLRQQSVDMKRLCEELISHYRNLMLAALPGGKALLSGVAPEEEARYLQTAEGIRQGESVRAICLLGSALEKMGRGTDQRIELELALFALTETPQAAQQPVQTAPVQNAPVQQAPAFGQQSAAPFAAAPFAAADPAPFAVRQQAELAAQPQTAQNSAQQSVPAQSQDLPPWELETPPVSAQEAREMAKPAEAPIAAAQQPEPLPWEAEPIQQKEVPPPVQQPQPKRQSLAAPAKGEPPQPFEPWPQVVAILETRDRQLYSHLHKSRAVYDGRRVLIEGGPTFRDFIRVNKESQEILKQIIQEVTGVRCGIGPYVDKSKANGVSHTVEDTLKELAAQGVDVVYNDK</sequence>
<gene>
    <name evidence="14" type="ORF">EDD77_10465</name>
</gene>
<evidence type="ECO:0000256" key="8">
    <source>
        <dbReference type="ARBA" id="ARBA00022833"/>
    </source>
</evidence>
<dbReference type="GO" id="GO:0005524">
    <property type="term" value="F:ATP binding"/>
    <property type="evidence" value="ECO:0007669"/>
    <property type="project" value="UniProtKB-KW"/>
</dbReference>
<dbReference type="InterPro" id="IPR027417">
    <property type="entry name" value="P-loop_NTPase"/>
</dbReference>
<dbReference type="GO" id="GO:0003887">
    <property type="term" value="F:DNA-directed DNA polymerase activity"/>
    <property type="evidence" value="ECO:0007669"/>
    <property type="project" value="UniProtKB-KW"/>
</dbReference>
<keyword evidence="5" id="KW-0235">DNA replication</keyword>
<dbReference type="NCBIfam" id="NF004046">
    <property type="entry name" value="PRK05563.1"/>
    <property type="match status" value="1"/>
</dbReference>
<dbReference type="EC" id="2.7.7.7" evidence="2"/>
<dbReference type="STRING" id="1650663.GCA_001486665_02739"/>
<dbReference type="CDD" id="cd18137">
    <property type="entry name" value="HLD_clamp_pol_III_gamma_tau"/>
    <property type="match status" value="1"/>
</dbReference>
<proteinExistence type="inferred from homology"/>
<keyword evidence="4" id="KW-0548">Nucleotidyltransferase</keyword>
<dbReference type="PANTHER" id="PTHR11669:SF0">
    <property type="entry name" value="PROTEIN STICHEL-LIKE 2"/>
    <property type="match status" value="1"/>
</dbReference>
<organism evidence="14 15">
    <name type="scientific">Allofournierella massiliensis</name>
    <dbReference type="NCBI Taxonomy" id="1650663"/>
    <lineage>
        <taxon>Bacteria</taxon>
        <taxon>Bacillati</taxon>
        <taxon>Bacillota</taxon>
        <taxon>Clostridia</taxon>
        <taxon>Eubacteriales</taxon>
        <taxon>Oscillospiraceae</taxon>
        <taxon>Allofournierella</taxon>
    </lineage>
</organism>
<evidence type="ECO:0000256" key="4">
    <source>
        <dbReference type="ARBA" id="ARBA00022695"/>
    </source>
</evidence>
<comment type="catalytic activity">
    <reaction evidence="11">
        <text>DNA(n) + a 2'-deoxyribonucleoside 5'-triphosphate = DNA(n+1) + diphosphate</text>
        <dbReference type="Rhea" id="RHEA:22508"/>
        <dbReference type="Rhea" id="RHEA-COMP:17339"/>
        <dbReference type="Rhea" id="RHEA-COMP:17340"/>
        <dbReference type="ChEBI" id="CHEBI:33019"/>
        <dbReference type="ChEBI" id="CHEBI:61560"/>
        <dbReference type="ChEBI" id="CHEBI:173112"/>
        <dbReference type="EC" id="2.7.7.7"/>
    </reaction>
</comment>
<dbReference type="GO" id="GO:0003677">
    <property type="term" value="F:DNA binding"/>
    <property type="evidence" value="ECO:0007669"/>
    <property type="project" value="InterPro"/>
</dbReference>
<name>A0A4V2QCG9_9FIRM</name>
<evidence type="ECO:0000313" key="14">
    <source>
        <dbReference type="EMBL" id="TCL60187.1"/>
    </source>
</evidence>
<keyword evidence="7" id="KW-0547">Nucleotide-binding</keyword>
<keyword evidence="3" id="KW-0808">Transferase</keyword>
<protein>
    <recommendedName>
        <fullName evidence="2">DNA-directed DNA polymerase</fullName>
        <ecNumber evidence="2">2.7.7.7</ecNumber>
    </recommendedName>
</protein>
<dbReference type="SMART" id="SM00382">
    <property type="entry name" value="AAA"/>
    <property type="match status" value="1"/>
</dbReference>
<keyword evidence="8" id="KW-0862">Zinc</keyword>
<evidence type="ECO:0000259" key="13">
    <source>
        <dbReference type="SMART" id="SM00382"/>
    </source>
</evidence>
<evidence type="ECO:0000256" key="2">
    <source>
        <dbReference type="ARBA" id="ARBA00012417"/>
    </source>
</evidence>
<dbReference type="EMBL" id="SLUM01000004">
    <property type="protein sequence ID" value="TCL60187.1"/>
    <property type="molecule type" value="Genomic_DNA"/>
</dbReference>
<evidence type="ECO:0000256" key="9">
    <source>
        <dbReference type="ARBA" id="ARBA00022840"/>
    </source>
</evidence>
<comment type="caution">
    <text evidence="14">The sequence shown here is derived from an EMBL/GenBank/DDBJ whole genome shotgun (WGS) entry which is preliminary data.</text>
</comment>
<keyword evidence="6" id="KW-0479">Metal-binding</keyword>
<feature type="region of interest" description="Disordered" evidence="12">
    <location>
        <begin position="480"/>
        <end position="508"/>
    </location>
</feature>
<dbReference type="AlphaFoldDB" id="A0A4V2QCG9"/>
<evidence type="ECO:0000256" key="3">
    <source>
        <dbReference type="ARBA" id="ARBA00022679"/>
    </source>
</evidence>
<dbReference type="InterPro" id="IPR012763">
    <property type="entry name" value="DNA_pol_III_sug/sutau_N"/>
</dbReference>
<dbReference type="Gene3D" id="1.10.8.60">
    <property type="match status" value="1"/>
</dbReference>
<evidence type="ECO:0000313" key="15">
    <source>
        <dbReference type="Proteomes" id="UP000295184"/>
    </source>
</evidence>
<reference evidence="14 15" key="1">
    <citation type="submission" date="2019-03" db="EMBL/GenBank/DDBJ databases">
        <title>Genomic Encyclopedia of Type Strains, Phase IV (KMG-IV): sequencing the most valuable type-strain genomes for metagenomic binning, comparative biology and taxonomic classification.</title>
        <authorList>
            <person name="Goeker M."/>
        </authorList>
    </citation>
    <scope>NUCLEOTIDE SEQUENCE [LARGE SCALE GENOMIC DNA]</scope>
    <source>
        <strain evidence="14 15">DSM 100451</strain>
    </source>
</reference>
<evidence type="ECO:0000256" key="7">
    <source>
        <dbReference type="ARBA" id="ARBA00022741"/>
    </source>
</evidence>
<dbReference type="NCBIfam" id="TIGR02397">
    <property type="entry name" value="dnaX_nterm"/>
    <property type="match status" value="1"/>
</dbReference>
<dbReference type="PANTHER" id="PTHR11669">
    <property type="entry name" value="REPLICATION FACTOR C / DNA POLYMERASE III GAMMA-TAU SUBUNIT"/>
    <property type="match status" value="1"/>
</dbReference>
<feature type="domain" description="AAA+ ATPase" evidence="13">
    <location>
        <begin position="36"/>
        <end position="178"/>
    </location>
</feature>
<dbReference type="FunFam" id="3.40.50.300:FF:000014">
    <property type="entry name" value="DNA polymerase III subunit gamma/tau"/>
    <property type="match status" value="1"/>
</dbReference>
<evidence type="ECO:0000256" key="12">
    <source>
        <dbReference type="SAM" id="MobiDB-lite"/>
    </source>
</evidence>
<feature type="compositionally biased region" description="Polar residues" evidence="12">
    <location>
        <begin position="415"/>
        <end position="433"/>
    </location>
</feature>
<dbReference type="Pfam" id="PF13177">
    <property type="entry name" value="DNA_pol3_delta2"/>
    <property type="match status" value="1"/>
</dbReference>
<evidence type="ECO:0000256" key="5">
    <source>
        <dbReference type="ARBA" id="ARBA00022705"/>
    </source>
</evidence>
<dbReference type="SUPFAM" id="SSF52540">
    <property type="entry name" value="P-loop containing nucleoside triphosphate hydrolases"/>
    <property type="match status" value="1"/>
</dbReference>
<dbReference type="GO" id="GO:0046872">
    <property type="term" value="F:metal ion binding"/>
    <property type="evidence" value="ECO:0007669"/>
    <property type="project" value="UniProtKB-KW"/>
</dbReference>
<dbReference type="InterPro" id="IPR003593">
    <property type="entry name" value="AAA+_ATPase"/>
</dbReference>
<evidence type="ECO:0000256" key="1">
    <source>
        <dbReference type="ARBA" id="ARBA00006360"/>
    </source>
</evidence>
<dbReference type="SUPFAM" id="SSF48019">
    <property type="entry name" value="post-AAA+ oligomerization domain-like"/>
    <property type="match status" value="1"/>
</dbReference>
<dbReference type="Pfam" id="PF22608">
    <property type="entry name" value="DNAX_ATPase_lid"/>
    <property type="match status" value="1"/>
</dbReference>
<evidence type="ECO:0000256" key="6">
    <source>
        <dbReference type="ARBA" id="ARBA00022723"/>
    </source>
</evidence>
<dbReference type="RefSeq" id="WP_058965834.1">
    <property type="nucleotide sequence ID" value="NZ_CABKVM010000018.1"/>
</dbReference>
<feature type="region of interest" description="Disordered" evidence="12">
    <location>
        <begin position="410"/>
        <end position="457"/>
    </location>
</feature>
<dbReference type="InterPro" id="IPR045085">
    <property type="entry name" value="HLD_clamp_pol_III_gamma_tau"/>
</dbReference>
<dbReference type="Gene3D" id="3.40.50.300">
    <property type="entry name" value="P-loop containing nucleotide triphosphate hydrolases"/>
    <property type="match status" value="1"/>
</dbReference>
<dbReference type="OrthoDB" id="9810148at2"/>
<dbReference type="GO" id="GO:0006261">
    <property type="term" value="P:DNA-templated DNA replication"/>
    <property type="evidence" value="ECO:0007669"/>
    <property type="project" value="TreeGrafter"/>
</dbReference>
<keyword evidence="9" id="KW-0067">ATP-binding</keyword>
<comment type="similarity">
    <text evidence="1">Belongs to the DnaX/STICHEL family.</text>
</comment>
<dbReference type="InterPro" id="IPR050238">
    <property type="entry name" value="DNA_Rep/Repair_Clamp_Loader"/>
</dbReference>
<dbReference type="Proteomes" id="UP000295184">
    <property type="component" value="Unassembled WGS sequence"/>
</dbReference>
<evidence type="ECO:0000256" key="10">
    <source>
        <dbReference type="ARBA" id="ARBA00022932"/>
    </source>
</evidence>
<accession>A0A4V2QCG9</accession>
<keyword evidence="10" id="KW-0239">DNA-directed DNA polymerase</keyword>
<dbReference type="Pfam" id="PF12169">
    <property type="entry name" value="DNA_pol3_gamma3"/>
    <property type="match status" value="1"/>
</dbReference>
<dbReference type="InterPro" id="IPR022754">
    <property type="entry name" value="DNA_pol_III_gamma-3"/>
</dbReference>
<dbReference type="InterPro" id="IPR008921">
    <property type="entry name" value="DNA_pol3_clamp-load_cplx_C"/>
</dbReference>
<dbReference type="GO" id="GO:0009360">
    <property type="term" value="C:DNA polymerase III complex"/>
    <property type="evidence" value="ECO:0007669"/>
    <property type="project" value="InterPro"/>
</dbReference>
<dbReference type="Gene3D" id="1.20.272.10">
    <property type="match status" value="1"/>
</dbReference>
<evidence type="ECO:0000256" key="11">
    <source>
        <dbReference type="ARBA" id="ARBA00049244"/>
    </source>
</evidence>